<name>A0A9D2E4B0_9FIRM</name>
<evidence type="ECO:0000313" key="2">
    <source>
        <dbReference type="Proteomes" id="UP000824035"/>
    </source>
</evidence>
<organism evidence="1 2">
    <name type="scientific">Candidatus Allofournierella merdipullorum</name>
    <dbReference type="NCBI Taxonomy" id="2838595"/>
    <lineage>
        <taxon>Bacteria</taxon>
        <taxon>Bacillati</taxon>
        <taxon>Bacillota</taxon>
        <taxon>Clostridia</taxon>
        <taxon>Eubacteriales</taxon>
        <taxon>Oscillospiraceae</taxon>
        <taxon>Allofournierella</taxon>
    </lineage>
</organism>
<dbReference type="Proteomes" id="UP000824035">
    <property type="component" value="Unassembled WGS sequence"/>
</dbReference>
<proteinExistence type="predicted"/>
<dbReference type="InterPro" id="IPR015867">
    <property type="entry name" value="N-reg_PII/ATP_PRibTrfase_C"/>
</dbReference>
<reference evidence="1" key="1">
    <citation type="journal article" date="2021" name="PeerJ">
        <title>Extensive microbial diversity within the chicken gut microbiome revealed by metagenomics and culture.</title>
        <authorList>
            <person name="Gilroy R."/>
            <person name="Ravi A."/>
            <person name="Getino M."/>
            <person name="Pursley I."/>
            <person name="Horton D.L."/>
            <person name="Alikhan N.F."/>
            <person name="Baker D."/>
            <person name="Gharbi K."/>
            <person name="Hall N."/>
            <person name="Watson M."/>
            <person name="Adriaenssens E.M."/>
            <person name="Foster-Nyarko E."/>
            <person name="Jarju S."/>
            <person name="Secka A."/>
            <person name="Antonio M."/>
            <person name="Oren A."/>
            <person name="Chaudhuri R.R."/>
            <person name="La Ragione R."/>
            <person name="Hildebrand F."/>
            <person name="Pallen M.J."/>
        </authorList>
    </citation>
    <scope>NUCLEOTIDE SEQUENCE</scope>
    <source>
        <strain evidence="1">ChiGjej4B4-18154</strain>
    </source>
</reference>
<dbReference type="InterPro" id="IPR011322">
    <property type="entry name" value="N-reg_PII-like_a/b"/>
</dbReference>
<gene>
    <name evidence="1" type="ORF">H9813_04795</name>
</gene>
<comment type="caution">
    <text evidence="1">The sequence shown here is derived from an EMBL/GenBank/DDBJ whole genome shotgun (WGS) entry which is preliminary data.</text>
</comment>
<dbReference type="AlphaFoldDB" id="A0A9D2E4B0"/>
<evidence type="ECO:0000313" key="1">
    <source>
        <dbReference type="EMBL" id="HIZ30536.1"/>
    </source>
</evidence>
<evidence type="ECO:0008006" key="3">
    <source>
        <dbReference type="Google" id="ProtNLM"/>
    </source>
</evidence>
<dbReference type="RefSeq" id="WP_394968500.1">
    <property type="nucleotide sequence ID" value="NZ_CALXHM010000021.1"/>
</dbReference>
<accession>A0A9D2E4B0</accession>
<reference evidence="1" key="2">
    <citation type="submission" date="2021-04" db="EMBL/GenBank/DDBJ databases">
        <authorList>
            <person name="Gilroy R."/>
        </authorList>
    </citation>
    <scope>NUCLEOTIDE SEQUENCE</scope>
    <source>
        <strain evidence="1">ChiGjej4B4-18154</strain>
    </source>
</reference>
<protein>
    <recommendedName>
        <fullName evidence="3">Nitrogen regulatory protein P-II</fullName>
    </recommendedName>
</protein>
<dbReference type="Gene3D" id="3.30.70.120">
    <property type="match status" value="1"/>
</dbReference>
<dbReference type="SUPFAM" id="SSF54913">
    <property type="entry name" value="GlnB-like"/>
    <property type="match status" value="1"/>
</dbReference>
<sequence length="240" mass="25406">MNQAPSSIRCLFAVVDRGKGEAVSAELRRRRILTQLVLLGHGTASAEVMDLLGLDEPEKDVVLALLPGDAGEVLAALTDRLELYRPGRGIAFTIDLCSISALAHQRIAAAAAAETPSQKEERPMRSQHELIVVITEHGFAADVMDTARGAGARGGTVVRGRSLAAEEAQKFLHITIQPEKDVVLILVPAAGRQPVMKAICAEGAGIGHALAFSLPVSDVTGLSLAPFGAAEQKEEEHEEQ</sequence>
<dbReference type="EMBL" id="DXBV01000044">
    <property type="protein sequence ID" value="HIZ30536.1"/>
    <property type="molecule type" value="Genomic_DNA"/>
</dbReference>